<comment type="function">
    <text evidence="5">Responsible for synthesis of pseudouridine from uracil at positions 1911, 1915 and 1917 in 23S ribosomal RNA.</text>
</comment>
<evidence type="ECO:0000313" key="11">
    <source>
        <dbReference type="Proteomes" id="UP000630353"/>
    </source>
</evidence>
<evidence type="ECO:0000256" key="7">
    <source>
        <dbReference type="PROSITE-ProRule" id="PRU00182"/>
    </source>
</evidence>
<dbReference type="PANTHER" id="PTHR21600">
    <property type="entry name" value="MITOCHONDRIAL RNA PSEUDOURIDINE SYNTHASE"/>
    <property type="match status" value="1"/>
</dbReference>
<dbReference type="RefSeq" id="WP_189991319.1">
    <property type="nucleotide sequence ID" value="NZ_BMZS01000007.1"/>
</dbReference>
<dbReference type="InterPro" id="IPR006225">
    <property type="entry name" value="PsdUridine_synth_RluC/D"/>
</dbReference>
<name>A0A919CQG8_9PROT</name>
<dbReference type="GO" id="GO:0003723">
    <property type="term" value="F:RNA binding"/>
    <property type="evidence" value="ECO:0007669"/>
    <property type="project" value="UniProtKB-KW"/>
</dbReference>
<evidence type="ECO:0000256" key="5">
    <source>
        <dbReference type="ARBA" id="ARBA00056072"/>
    </source>
</evidence>
<dbReference type="InterPro" id="IPR050188">
    <property type="entry name" value="RluA_PseudoU_synthase"/>
</dbReference>
<sequence>MNSDPQCPVPTGITAPTVVVVEATAEALAAHPGDRIDRWLTRCLDARDDCPPLSRNRLKSLILDGQVQADGATISDPSDPVKPGARYRIEVPPAAPAEPEAQDLPLSVVYEDDALIVIDKPAGMTVHPAPGAPKDTLVNALIAHCGDSLSGIGGVKRPGIVHRIDKDTSGLLVVAKTDAAHHALARLFAEHEIERAYRAVCWGVPVPPAGRIEGAIGRHPRDRIRMAVRPEGSGKPAVTHYRTLRRFGEAASLLECRLETGRTHQIRVHLTHIGHPLVGDPVYGRGRTARLAGLPDAVRDKLRGFPRQALHAAVLGFAHPVSGEALRFESPLPADIAALLAGLEGAG</sequence>
<reference evidence="10" key="1">
    <citation type="journal article" date="2014" name="Int. J. Syst. Evol. Microbiol.">
        <title>Complete genome sequence of Corynebacterium casei LMG S-19264T (=DSM 44701T), isolated from a smear-ripened cheese.</title>
        <authorList>
            <consortium name="US DOE Joint Genome Institute (JGI-PGF)"/>
            <person name="Walter F."/>
            <person name="Albersmeier A."/>
            <person name="Kalinowski J."/>
            <person name="Ruckert C."/>
        </authorList>
    </citation>
    <scope>NUCLEOTIDE SEQUENCE</scope>
    <source>
        <strain evidence="10">KCTC 42651</strain>
    </source>
</reference>
<dbReference type="SUPFAM" id="SSF55174">
    <property type="entry name" value="Alpha-L RNA-binding motif"/>
    <property type="match status" value="1"/>
</dbReference>
<dbReference type="SUPFAM" id="SSF55120">
    <property type="entry name" value="Pseudouridine synthase"/>
    <property type="match status" value="1"/>
</dbReference>
<reference evidence="10" key="2">
    <citation type="submission" date="2020-09" db="EMBL/GenBank/DDBJ databases">
        <authorList>
            <person name="Sun Q."/>
            <person name="Kim S."/>
        </authorList>
    </citation>
    <scope>NUCLEOTIDE SEQUENCE</scope>
    <source>
        <strain evidence="10">KCTC 42651</strain>
    </source>
</reference>
<keyword evidence="3 8" id="KW-0413">Isomerase</keyword>
<dbReference type="AlphaFoldDB" id="A0A919CQG8"/>
<dbReference type="EC" id="5.4.99.-" evidence="8"/>
<dbReference type="PROSITE" id="PS01129">
    <property type="entry name" value="PSI_RLU"/>
    <property type="match status" value="1"/>
</dbReference>
<dbReference type="Pfam" id="PF00849">
    <property type="entry name" value="PseudoU_synth_2"/>
    <property type="match status" value="1"/>
</dbReference>
<dbReference type="Proteomes" id="UP000630353">
    <property type="component" value="Unassembled WGS sequence"/>
</dbReference>
<dbReference type="CDD" id="cd00165">
    <property type="entry name" value="S4"/>
    <property type="match status" value="1"/>
</dbReference>
<proteinExistence type="inferred from homology"/>
<evidence type="ECO:0000256" key="8">
    <source>
        <dbReference type="RuleBase" id="RU362028"/>
    </source>
</evidence>
<accession>A0A919CQG8</accession>
<dbReference type="InterPro" id="IPR020103">
    <property type="entry name" value="PsdUridine_synth_cat_dom_sf"/>
</dbReference>
<keyword evidence="2 7" id="KW-0694">RNA-binding</keyword>
<feature type="active site" evidence="6">
    <location>
        <position position="165"/>
    </location>
</feature>
<dbReference type="FunFam" id="3.30.2350.10:FF:000006">
    <property type="entry name" value="Pseudouridine synthase"/>
    <property type="match status" value="1"/>
</dbReference>
<dbReference type="EMBL" id="BMZS01000007">
    <property type="protein sequence ID" value="GHD54315.1"/>
    <property type="molecule type" value="Genomic_DNA"/>
</dbReference>
<dbReference type="PROSITE" id="PS50889">
    <property type="entry name" value="S4"/>
    <property type="match status" value="1"/>
</dbReference>
<dbReference type="NCBIfam" id="TIGR00005">
    <property type="entry name" value="rluA_subfam"/>
    <property type="match status" value="1"/>
</dbReference>
<comment type="catalytic activity">
    <reaction evidence="4">
        <text>uridine(1911/1915/1917) in 23S rRNA = pseudouridine(1911/1915/1917) in 23S rRNA</text>
        <dbReference type="Rhea" id="RHEA:42524"/>
        <dbReference type="Rhea" id="RHEA-COMP:10097"/>
        <dbReference type="Rhea" id="RHEA-COMP:10098"/>
        <dbReference type="ChEBI" id="CHEBI:65314"/>
        <dbReference type="ChEBI" id="CHEBI:65315"/>
        <dbReference type="EC" id="5.4.99.23"/>
    </reaction>
</comment>
<evidence type="ECO:0000256" key="2">
    <source>
        <dbReference type="ARBA" id="ARBA00022884"/>
    </source>
</evidence>
<keyword evidence="11" id="KW-1185">Reference proteome</keyword>
<comment type="caution">
    <text evidence="10">The sequence shown here is derived from an EMBL/GenBank/DDBJ whole genome shotgun (WGS) entry which is preliminary data.</text>
</comment>
<dbReference type="CDD" id="cd02869">
    <property type="entry name" value="PseudoU_synth_RluA_like"/>
    <property type="match status" value="1"/>
</dbReference>
<dbReference type="InterPro" id="IPR006224">
    <property type="entry name" value="PsdUridine_synth_RluA-like_CS"/>
</dbReference>
<dbReference type="Gene3D" id="3.10.290.10">
    <property type="entry name" value="RNA-binding S4 domain"/>
    <property type="match status" value="1"/>
</dbReference>
<dbReference type="Gene3D" id="3.30.2350.10">
    <property type="entry name" value="Pseudouridine synthase"/>
    <property type="match status" value="1"/>
</dbReference>
<evidence type="ECO:0000256" key="1">
    <source>
        <dbReference type="ARBA" id="ARBA00010876"/>
    </source>
</evidence>
<organism evidence="10 11">
    <name type="scientific">Thalassobaculum fulvum</name>
    <dbReference type="NCBI Taxonomy" id="1633335"/>
    <lineage>
        <taxon>Bacteria</taxon>
        <taxon>Pseudomonadati</taxon>
        <taxon>Pseudomonadota</taxon>
        <taxon>Alphaproteobacteria</taxon>
        <taxon>Rhodospirillales</taxon>
        <taxon>Thalassobaculaceae</taxon>
        <taxon>Thalassobaculum</taxon>
    </lineage>
</organism>
<comment type="catalytic activity">
    <reaction evidence="8">
        <text>a uridine in RNA = a pseudouridine in RNA</text>
        <dbReference type="Rhea" id="RHEA:48348"/>
        <dbReference type="Rhea" id="RHEA-COMP:12068"/>
        <dbReference type="Rhea" id="RHEA-COMP:12069"/>
        <dbReference type="ChEBI" id="CHEBI:65314"/>
        <dbReference type="ChEBI" id="CHEBI:65315"/>
    </reaction>
</comment>
<evidence type="ECO:0000259" key="9">
    <source>
        <dbReference type="Pfam" id="PF00849"/>
    </source>
</evidence>
<evidence type="ECO:0000256" key="6">
    <source>
        <dbReference type="PIRSR" id="PIRSR606225-1"/>
    </source>
</evidence>
<dbReference type="GO" id="GO:0160140">
    <property type="term" value="F:23S rRNA pseudouridine(1911/1915/1917) synthase activity"/>
    <property type="evidence" value="ECO:0007669"/>
    <property type="project" value="UniProtKB-EC"/>
</dbReference>
<feature type="domain" description="Pseudouridine synthase RsuA/RluA-like" evidence="9">
    <location>
        <begin position="115"/>
        <end position="272"/>
    </location>
</feature>
<dbReference type="InterPro" id="IPR036986">
    <property type="entry name" value="S4_RNA-bd_sf"/>
</dbReference>
<dbReference type="InterPro" id="IPR006145">
    <property type="entry name" value="PsdUridine_synth_RsuA/RluA"/>
</dbReference>
<evidence type="ECO:0000313" key="10">
    <source>
        <dbReference type="EMBL" id="GHD54315.1"/>
    </source>
</evidence>
<gene>
    <name evidence="10" type="primary">rluD</name>
    <name evidence="10" type="ORF">GCM10017083_31690</name>
</gene>
<comment type="similarity">
    <text evidence="1 8">Belongs to the pseudouridine synthase RluA family.</text>
</comment>
<evidence type="ECO:0000256" key="3">
    <source>
        <dbReference type="ARBA" id="ARBA00023235"/>
    </source>
</evidence>
<dbReference type="GO" id="GO:0000455">
    <property type="term" value="P:enzyme-directed rRNA pseudouridine synthesis"/>
    <property type="evidence" value="ECO:0007669"/>
    <property type="project" value="TreeGrafter"/>
</dbReference>
<evidence type="ECO:0000256" key="4">
    <source>
        <dbReference type="ARBA" id="ARBA00036882"/>
    </source>
</evidence>
<protein>
    <recommendedName>
        <fullName evidence="8">Pseudouridine synthase</fullName>
        <ecNumber evidence="8">5.4.99.-</ecNumber>
    </recommendedName>
</protein>
<dbReference type="PANTHER" id="PTHR21600:SF44">
    <property type="entry name" value="RIBOSOMAL LARGE SUBUNIT PSEUDOURIDINE SYNTHASE D"/>
    <property type="match status" value="1"/>
</dbReference>